<gene>
    <name evidence="2" type="ORF">HZH68_016246</name>
</gene>
<feature type="region of interest" description="Disordered" evidence="1">
    <location>
        <begin position="152"/>
        <end position="178"/>
    </location>
</feature>
<evidence type="ECO:0000313" key="2">
    <source>
        <dbReference type="EMBL" id="KAF7380381.1"/>
    </source>
</evidence>
<evidence type="ECO:0000256" key="1">
    <source>
        <dbReference type="SAM" id="MobiDB-lite"/>
    </source>
</evidence>
<evidence type="ECO:0000313" key="3">
    <source>
        <dbReference type="Proteomes" id="UP000617340"/>
    </source>
</evidence>
<accession>A0A834J3C8</accession>
<dbReference type="EMBL" id="JACSDZ010000023">
    <property type="protein sequence ID" value="KAF7380381.1"/>
    <property type="molecule type" value="Genomic_DNA"/>
</dbReference>
<dbReference type="AlphaFoldDB" id="A0A834J3C8"/>
<keyword evidence="3" id="KW-1185">Reference proteome</keyword>
<sequence length="202" mass="22855">MSFTSDVDCLINKESIVKILVSSLKGITIQITVDSGSSQHFKAIGTTFATVSSSVSLEEFIIRSLLKSHERHSIVHSNCAVIKVLFYYGAFEWWYGARESSLQRINREAASVEDIIECVGKGFLKERSTVHTDHGSKLNFCSNEGTFLRRKLNGSTRPIGNNKNNKEKTENDIESRNDYENGSFNRGLKIELRIIEFELRQV</sequence>
<dbReference type="Proteomes" id="UP000617340">
    <property type="component" value="Unassembled WGS sequence"/>
</dbReference>
<organism evidence="2 3">
    <name type="scientific">Vespula germanica</name>
    <name type="common">German yellow jacket</name>
    <name type="synonym">Paravespula germanica</name>
    <dbReference type="NCBI Taxonomy" id="30212"/>
    <lineage>
        <taxon>Eukaryota</taxon>
        <taxon>Metazoa</taxon>
        <taxon>Ecdysozoa</taxon>
        <taxon>Arthropoda</taxon>
        <taxon>Hexapoda</taxon>
        <taxon>Insecta</taxon>
        <taxon>Pterygota</taxon>
        <taxon>Neoptera</taxon>
        <taxon>Endopterygota</taxon>
        <taxon>Hymenoptera</taxon>
        <taxon>Apocrita</taxon>
        <taxon>Aculeata</taxon>
        <taxon>Vespoidea</taxon>
        <taxon>Vespidae</taxon>
        <taxon>Vespinae</taxon>
        <taxon>Vespula</taxon>
    </lineage>
</organism>
<reference evidence="2" key="1">
    <citation type="journal article" date="2020" name="G3 (Bethesda)">
        <title>High-Quality Assemblies for Three Invasive Social Wasps from the &lt;i&gt;Vespula&lt;/i&gt; Genus.</title>
        <authorList>
            <person name="Harrop T.W.R."/>
            <person name="Guhlin J."/>
            <person name="McLaughlin G.M."/>
            <person name="Permina E."/>
            <person name="Stockwell P."/>
            <person name="Gilligan J."/>
            <person name="Le Lec M.F."/>
            <person name="Gruber M.A.M."/>
            <person name="Quinn O."/>
            <person name="Lovegrove M."/>
            <person name="Duncan E.J."/>
            <person name="Remnant E.J."/>
            <person name="Van Eeckhoven J."/>
            <person name="Graham B."/>
            <person name="Knapp R.A."/>
            <person name="Langford K.W."/>
            <person name="Kronenberg Z."/>
            <person name="Press M.O."/>
            <person name="Eacker S.M."/>
            <person name="Wilson-Rankin E.E."/>
            <person name="Purcell J."/>
            <person name="Lester P.J."/>
            <person name="Dearden P.K."/>
        </authorList>
    </citation>
    <scope>NUCLEOTIDE SEQUENCE</scope>
    <source>
        <strain evidence="2">Linc-1</strain>
    </source>
</reference>
<feature type="compositionally biased region" description="Basic and acidic residues" evidence="1">
    <location>
        <begin position="164"/>
        <end position="178"/>
    </location>
</feature>
<protein>
    <submittedName>
        <fullName evidence="2">Uncharacterized protein</fullName>
    </submittedName>
</protein>
<comment type="caution">
    <text evidence="2">The sequence shown here is derived from an EMBL/GenBank/DDBJ whole genome shotgun (WGS) entry which is preliminary data.</text>
</comment>
<name>A0A834J3C8_VESGE</name>
<proteinExistence type="predicted"/>